<proteinExistence type="predicted"/>
<sequence length="114" mass="12392">MPMKPEAGTCNPIDTASVRGRGRVPNCSYPPGRPHLTKNARPHGRSLFRALGALFDYLDTEKLFDVGGSVEGSSNCARSMKRHAAVLVLSHSKAQSKDGLMLSLLDGRILNFRN</sequence>
<feature type="region of interest" description="Disordered" evidence="1">
    <location>
        <begin position="1"/>
        <end position="41"/>
    </location>
</feature>
<keyword evidence="3" id="KW-1185">Reference proteome</keyword>
<evidence type="ECO:0000313" key="2">
    <source>
        <dbReference type="EMBL" id="KAF9511479.1"/>
    </source>
</evidence>
<dbReference type="Proteomes" id="UP000886523">
    <property type="component" value="Unassembled WGS sequence"/>
</dbReference>
<evidence type="ECO:0000256" key="1">
    <source>
        <dbReference type="SAM" id="MobiDB-lite"/>
    </source>
</evidence>
<dbReference type="AlphaFoldDB" id="A0A9P6DUC1"/>
<accession>A0A9P6DUC1</accession>
<dbReference type="EMBL" id="MU129000">
    <property type="protein sequence ID" value="KAF9511479.1"/>
    <property type="molecule type" value="Genomic_DNA"/>
</dbReference>
<name>A0A9P6DUC1_9AGAM</name>
<reference evidence="2" key="1">
    <citation type="journal article" date="2020" name="Nat. Commun.">
        <title>Large-scale genome sequencing of mycorrhizal fungi provides insights into the early evolution of symbiotic traits.</title>
        <authorList>
            <person name="Miyauchi S."/>
            <person name="Kiss E."/>
            <person name="Kuo A."/>
            <person name="Drula E."/>
            <person name="Kohler A."/>
            <person name="Sanchez-Garcia M."/>
            <person name="Morin E."/>
            <person name="Andreopoulos B."/>
            <person name="Barry K.W."/>
            <person name="Bonito G."/>
            <person name="Buee M."/>
            <person name="Carver A."/>
            <person name="Chen C."/>
            <person name="Cichocki N."/>
            <person name="Clum A."/>
            <person name="Culley D."/>
            <person name="Crous P.W."/>
            <person name="Fauchery L."/>
            <person name="Girlanda M."/>
            <person name="Hayes R.D."/>
            <person name="Keri Z."/>
            <person name="LaButti K."/>
            <person name="Lipzen A."/>
            <person name="Lombard V."/>
            <person name="Magnuson J."/>
            <person name="Maillard F."/>
            <person name="Murat C."/>
            <person name="Nolan M."/>
            <person name="Ohm R.A."/>
            <person name="Pangilinan J."/>
            <person name="Pereira M.F."/>
            <person name="Perotto S."/>
            <person name="Peter M."/>
            <person name="Pfister S."/>
            <person name="Riley R."/>
            <person name="Sitrit Y."/>
            <person name="Stielow J.B."/>
            <person name="Szollosi G."/>
            <person name="Zifcakova L."/>
            <person name="Stursova M."/>
            <person name="Spatafora J.W."/>
            <person name="Tedersoo L."/>
            <person name="Vaario L.M."/>
            <person name="Yamada A."/>
            <person name="Yan M."/>
            <person name="Wang P."/>
            <person name="Xu J."/>
            <person name="Bruns T."/>
            <person name="Baldrian P."/>
            <person name="Vilgalys R."/>
            <person name="Dunand C."/>
            <person name="Henrissat B."/>
            <person name="Grigoriev I.V."/>
            <person name="Hibbett D."/>
            <person name="Nagy L.G."/>
            <person name="Martin F.M."/>
        </authorList>
    </citation>
    <scope>NUCLEOTIDE SEQUENCE</scope>
    <source>
        <strain evidence="2">UP504</strain>
    </source>
</reference>
<gene>
    <name evidence="2" type="ORF">BS47DRAFT_1395119</name>
</gene>
<evidence type="ECO:0000313" key="3">
    <source>
        <dbReference type="Proteomes" id="UP000886523"/>
    </source>
</evidence>
<protein>
    <submittedName>
        <fullName evidence="2">Uncharacterized protein</fullName>
    </submittedName>
</protein>
<organism evidence="2 3">
    <name type="scientific">Hydnum rufescens UP504</name>
    <dbReference type="NCBI Taxonomy" id="1448309"/>
    <lineage>
        <taxon>Eukaryota</taxon>
        <taxon>Fungi</taxon>
        <taxon>Dikarya</taxon>
        <taxon>Basidiomycota</taxon>
        <taxon>Agaricomycotina</taxon>
        <taxon>Agaricomycetes</taxon>
        <taxon>Cantharellales</taxon>
        <taxon>Hydnaceae</taxon>
        <taxon>Hydnum</taxon>
    </lineage>
</organism>
<comment type="caution">
    <text evidence="2">The sequence shown here is derived from an EMBL/GenBank/DDBJ whole genome shotgun (WGS) entry which is preliminary data.</text>
</comment>